<dbReference type="OrthoDB" id="8186944at2759"/>
<keyword evidence="1" id="KW-0472">Membrane</keyword>
<accession>A0A9R1TMG0</accession>
<feature type="transmembrane region" description="Helical" evidence="1">
    <location>
        <begin position="12"/>
        <end position="32"/>
    </location>
</feature>
<feature type="transmembrane region" description="Helical" evidence="1">
    <location>
        <begin position="70"/>
        <end position="88"/>
    </location>
</feature>
<keyword evidence="1" id="KW-0812">Transmembrane</keyword>
<sequence length="256" mass="28519">MNGTQAENRLGCLYSLSAIFSTMSLVCILIVWQHWSRSLNGCISVDCGCILYGVNSFSTFMGGDVKICHFAVYGLIPAIFMGVILGSYHSYRSCISRSLDEPRIVTRNYNNRGDNEGVVVVGPKGRSPCKQWMPPTFLAALICCLSLAHAVVVTDGYNKTCEQYRKQTIKLLGSKGREVEAIHMRLGCGSILDFMDYLQPDANNWRRGDVINTGLAIQLGITSSWLNFFSWGFILAINFVMARQRHRTLGEKLCCC</sequence>
<keyword evidence="1" id="KW-1133">Transmembrane helix</keyword>
<evidence type="ECO:0000313" key="5">
    <source>
        <dbReference type="RefSeq" id="XP_011311805.1"/>
    </source>
</evidence>
<keyword evidence="2" id="KW-1185">Reference proteome</keyword>
<proteinExistence type="predicted"/>
<feature type="transmembrane region" description="Helical" evidence="1">
    <location>
        <begin position="225"/>
        <end position="242"/>
    </location>
</feature>
<dbReference type="GeneID" id="105271765"/>
<gene>
    <name evidence="3 4 5" type="primary">LOC105271765</name>
</gene>
<evidence type="ECO:0000313" key="2">
    <source>
        <dbReference type="Proteomes" id="UP000694866"/>
    </source>
</evidence>
<dbReference type="KEGG" id="fas:105271765"/>
<evidence type="ECO:0000256" key="1">
    <source>
        <dbReference type="SAM" id="Phobius"/>
    </source>
</evidence>
<accession>A0A9R1U806</accession>
<reference evidence="3 4" key="1">
    <citation type="submission" date="2025-04" db="UniProtKB">
        <authorList>
            <consortium name="RefSeq"/>
        </authorList>
    </citation>
    <scope>IDENTIFICATION</scope>
    <source>
        <strain evidence="3 4">USDA-PBARC FA_bdor</strain>
        <tissue evidence="3 4">Whole organism</tissue>
    </source>
</reference>
<name>A0A9R1TMG0_9HYME</name>
<evidence type="ECO:0000313" key="4">
    <source>
        <dbReference type="RefSeq" id="XP_011311804.1"/>
    </source>
</evidence>
<dbReference type="RefSeq" id="XP_011311804.1">
    <property type="nucleotide sequence ID" value="XM_011313502.1"/>
</dbReference>
<protein>
    <submittedName>
        <fullName evidence="3 4">Uncharacterized protein</fullName>
    </submittedName>
</protein>
<dbReference type="AlphaFoldDB" id="A0A9R1TMG0"/>
<evidence type="ECO:0000313" key="3">
    <source>
        <dbReference type="RefSeq" id="XP_011311803.1"/>
    </source>
</evidence>
<accession>A0A9R1TMT6</accession>
<dbReference type="RefSeq" id="XP_011311805.1">
    <property type="nucleotide sequence ID" value="XM_011313503.1"/>
</dbReference>
<feature type="transmembrane region" description="Helical" evidence="1">
    <location>
        <begin position="132"/>
        <end position="152"/>
    </location>
</feature>
<dbReference type="RefSeq" id="XP_011311803.1">
    <property type="nucleotide sequence ID" value="XM_011313501.1"/>
</dbReference>
<dbReference type="Proteomes" id="UP000694866">
    <property type="component" value="Unplaced"/>
</dbReference>
<organism evidence="2 5">
    <name type="scientific">Fopius arisanus</name>
    <dbReference type="NCBI Taxonomy" id="64838"/>
    <lineage>
        <taxon>Eukaryota</taxon>
        <taxon>Metazoa</taxon>
        <taxon>Ecdysozoa</taxon>
        <taxon>Arthropoda</taxon>
        <taxon>Hexapoda</taxon>
        <taxon>Insecta</taxon>
        <taxon>Pterygota</taxon>
        <taxon>Neoptera</taxon>
        <taxon>Endopterygota</taxon>
        <taxon>Hymenoptera</taxon>
        <taxon>Apocrita</taxon>
        <taxon>Ichneumonoidea</taxon>
        <taxon>Braconidae</taxon>
        <taxon>Opiinae</taxon>
        <taxon>Fopius</taxon>
    </lineage>
</organism>